<evidence type="ECO:0000256" key="3">
    <source>
        <dbReference type="ARBA" id="ARBA00022475"/>
    </source>
</evidence>
<dbReference type="Gene3D" id="1.20.1250.20">
    <property type="entry name" value="MFS general substrate transporter like domains"/>
    <property type="match status" value="2"/>
</dbReference>
<keyword evidence="3" id="KW-1003">Cell membrane</keyword>
<dbReference type="InterPro" id="IPR024989">
    <property type="entry name" value="MFS_assoc_dom"/>
</dbReference>
<keyword evidence="2" id="KW-0813">Transport</keyword>
<dbReference type="PROSITE" id="PS50850">
    <property type="entry name" value="MFS"/>
    <property type="match status" value="1"/>
</dbReference>
<organism evidence="10">
    <name type="scientific">hydrothermal vent metagenome</name>
    <dbReference type="NCBI Taxonomy" id="652676"/>
    <lineage>
        <taxon>unclassified sequences</taxon>
        <taxon>metagenomes</taxon>
        <taxon>ecological metagenomes</taxon>
    </lineage>
</organism>
<feature type="transmembrane region" description="Helical" evidence="8">
    <location>
        <begin position="36"/>
        <end position="56"/>
    </location>
</feature>
<evidence type="ECO:0000259" key="9">
    <source>
        <dbReference type="PROSITE" id="PS50850"/>
    </source>
</evidence>
<dbReference type="EMBL" id="UOFL01000043">
    <property type="protein sequence ID" value="VAW73454.1"/>
    <property type="molecule type" value="Genomic_DNA"/>
</dbReference>
<dbReference type="GO" id="GO:0015528">
    <property type="term" value="F:lactose:proton symporter activity"/>
    <property type="evidence" value="ECO:0007669"/>
    <property type="project" value="TreeGrafter"/>
</dbReference>
<name>A0A3B0YWZ3_9ZZZZ</name>
<dbReference type="PANTHER" id="PTHR23522">
    <property type="entry name" value="BLL5896 PROTEIN"/>
    <property type="match status" value="1"/>
</dbReference>
<evidence type="ECO:0000256" key="7">
    <source>
        <dbReference type="ARBA" id="ARBA00023136"/>
    </source>
</evidence>
<evidence type="ECO:0000256" key="2">
    <source>
        <dbReference type="ARBA" id="ARBA00022448"/>
    </source>
</evidence>
<keyword evidence="6 8" id="KW-1133">Transmembrane helix</keyword>
<evidence type="ECO:0000256" key="1">
    <source>
        <dbReference type="ARBA" id="ARBA00004429"/>
    </source>
</evidence>
<dbReference type="GO" id="GO:0030395">
    <property type="term" value="F:lactose binding"/>
    <property type="evidence" value="ECO:0007669"/>
    <property type="project" value="TreeGrafter"/>
</dbReference>
<dbReference type="InterPro" id="IPR020846">
    <property type="entry name" value="MFS_dom"/>
</dbReference>
<feature type="transmembrane region" description="Helical" evidence="8">
    <location>
        <begin position="181"/>
        <end position="199"/>
    </location>
</feature>
<evidence type="ECO:0000256" key="4">
    <source>
        <dbReference type="ARBA" id="ARBA00022519"/>
    </source>
</evidence>
<evidence type="ECO:0000256" key="8">
    <source>
        <dbReference type="SAM" id="Phobius"/>
    </source>
</evidence>
<dbReference type="PIRSF" id="PIRSF004925">
    <property type="entry name" value="HcaT"/>
    <property type="match status" value="1"/>
</dbReference>
<proteinExistence type="predicted"/>
<evidence type="ECO:0000256" key="6">
    <source>
        <dbReference type="ARBA" id="ARBA00022989"/>
    </source>
</evidence>
<feature type="transmembrane region" description="Helical" evidence="8">
    <location>
        <begin position="292"/>
        <end position="311"/>
    </location>
</feature>
<evidence type="ECO:0000256" key="5">
    <source>
        <dbReference type="ARBA" id="ARBA00022692"/>
    </source>
</evidence>
<feature type="transmembrane region" description="Helical" evidence="8">
    <location>
        <begin position="7"/>
        <end position="24"/>
    </location>
</feature>
<keyword evidence="5 8" id="KW-0812">Transmembrane</keyword>
<keyword evidence="7 8" id="KW-0472">Membrane</keyword>
<feature type="transmembrane region" description="Helical" evidence="8">
    <location>
        <begin position="388"/>
        <end position="408"/>
    </location>
</feature>
<dbReference type="SUPFAM" id="SSF103473">
    <property type="entry name" value="MFS general substrate transporter"/>
    <property type="match status" value="1"/>
</dbReference>
<feature type="transmembrane region" description="Helical" evidence="8">
    <location>
        <begin position="265"/>
        <end position="285"/>
    </location>
</feature>
<feature type="transmembrane region" description="Helical" evidence="8">
    <location>
        <begin position="323"/>
        <end position="344"/>
    </location>
</feature>
<dbReference type="Pfam" id="PF12832">
    <property type="entry name" value="MFS_1_like"/>
    <property type="match status" value="1"/>
</dbReference>
<comment type="subcellular location">
    <subcellularLocation>
        <location evidence="1">Cell inner membrane</location>
        <topology evidence="1">Multi-pass membrane protein</topology>
    </subcellularLocation>
</comment>
<dbReference type="GO" id="GO:0005886">
    <property type="term" value="C:plasma membrane"/>
    <property type="evidence" value="ECO:0007669"/>
    <property type="project" value="UniProtKB-SubCell"/>
</dbReference>
<reference evidence="10" key="1">
    <citation type="submission" date="2018-06" db="EMBL/GenBank/DDBJ databases">
        <authorList>
            <person name="Zhirakovskaya E."/>
        </authorList>
    </citation>
    <scope>NUCLEOTIDE SEQUENCE</scope>
</reference>
<feature type="transmembrane region" description="Helical" evidence="8">
    <location>
        <begin position="129"/>
        <end position="148"/>
    </location>
</feature>
<dbReference type="InterPro" id="IPR026032">
    <property type="entry name" value="HcaT-like"/>
</dbReference>
<evidence type="ECO:0000313" key="10">
    <source>
        <dbReference type="EMBL" id="VAW73454.1"/>
    </source>
</evidence>
<feature type="transmembrane region" description="Helical" evidence="8">
    <location>
        <begin position="228"/>
        <end position="245"/>
    </location>
</feature>
<protein>
    <submittedName>
        <fullName evidence="10">Nucleoside:H+ symporter:Major facilitator superfamily</fullName>
    </submittedName>
</protein>
<accession>A0A3B0YWZ3</accession>
<feature type="transmembrane region" description="Helical" evidence="8">
    <location>
        <begin position="68"/>
        <end position="85"/>
    </location>
</feature>
<keyword evidence="4" id="KW-0997">Cell inner membrane</keyword>
<feature type="domain" description="Major facilitator superfamily (MFS) profile" evidence="9">
    <location>
        <begin position="227"/>
        <end position="414"/>
    </location>
</feature>
<dbReference type="AlphaFoldDB" id="A0A3B0YWZ3"/>
<feature type="transmembrane region" description="Helical" evidence="8">
    <location>
        <begin position="356"/>
        <end position="376"/>
    </location>
</feature>
<dbReference type="PANTHER" id="PTHR23522:SF10">
    <property type="entry name" value="3-PHENYLPROPIONIC ACID TRANSPORTER-RELATED"/>
    <property type="match status" value="1"/>
</dbReference>
<gene>
    <name evidence="10" type="ORF">MNBD_GAMMA12-3371</name>
</gene>
<feature type="transmembrane region" description="Helical" evidence="8">
    <location>
        <begin position="91"/>
        <end position="108"/>
    </location>
</feature>
<dbReference type="InterPro" id="IPR036259">
    <property type="entry name" value="MFS_trans_sf"/>
</dbReference>
<sequence length="414" mass="46820">MPYWRLSGFYFFYFASLGALIPYWNPYLHSLGFSDAKIGELMAVIMITKVISPNIWGWIADHTGKRMAIVRLASLLSILCFAGVFFGQTFWWMAFVMAAFSFFWNASLPQFEATTMTHLGDDTYRYNSIRIWGSVGFILTVIWLGHLFDNMQVVTWIGVELEFVPRDIGIYESVFSDFKSAPYSLLPLVLIVLFIGIWLSSLSVPESAAGHLTLDKEPLKNILCRKEVVYLLLAVFLVQASHGPYYVFFTRYLSDWGYSASETGFLWALGVIAEIVIFIFMQPLLKRFTPRVLIIAAIALTIIRWVILASYPQHYAIVFFSQLFHAASFGIMHAVTIVLIHHYFTGVHQGRGQALYSSISFGLGGAIGSLYAGYLFTSQFANMETGQLVFYISAVVCIFALVIAWCGIERKHLP</sequence>